<dbReference type="EMBL" id="JAYMGO010000012">
    <property type="protein sequence ID" value="KAL1264476.1"/>
    <property type="molecule type" value="Genomic_DNA"/>
</dbReference>
<gene>
    <name evidence="1" type="ORF">QQF64_004831</name>
</gene>
<protein>
    <submittedName>
        <fullName evidence="1">Uncharacterized protein</fullName>
    </submittedName>
</protein>
<reference evidence="1 2" key="1">
    <citation type="submission" date="2023-09" db="EMBL/GenBank/DDBJ databases">
        <authorList>
            <person name="Wang M."/>
        </authorList>
    </citation>
    <scope>NUCLEOTIDE SEQUENCE [LARGE SCALE GENOMIC DNA]</scope>
    <source>
        <strain evidence="1">GT-2023</strain>
        <tissue evidence="1">Liver</tissue>
    </source>
</reference>
<accession>A0ABR3MJG9</accession>
<keyword evidence="2" id="KW-1185">Reference proteome</keyword>
<evidence type="ECO:0000313" key="1">
    <source>
        <dbReference type="EMBL" id="KAL1264476.1"/>
    </source>
</evidence>
<comment type="caution">
    <text evidence="1">The sequence shown here is derived from an EMBL/GenBank/DDBJ whole genome shotgun (WGS) entry which is preliminary data.</text>
</comment>
<evidence type="ECO:0000313" key="2">
    <source>
        <dbReference type="Proteomes" id="UP001558613"/>
    </source>
</evidence>
<dbReference type="Proteomes" id="UP001558613">
    <property type="component" value="Unassembled WGS sequence"/>
</dbReference>
<proteinExistence type="predicted"/>
<name>A0ABR3MJG9_9TELE</name>
<organism evidence="1 2">
    <name type="scientific">Cirrhinus molitorella</name>
    <name type="common">mud carp</name>
    <dbReference type="NCBI Taxonomy" id="172907"/>
    <lineage>
        <taxon>Eukaryota</taxon>
        <taxon>Metazoa</taxon>
        <taxon>Chordata</taxon>
        <taxon>Craniata</taxon>
        <taxon>Vertebrata</taxon>
        <taxon>Euteleostomi</taxon>
        <taxon>Actinopterygii</taxon>
        <taxon>Neopterygii</taxon>
        <taxon>Teleostei</taxon>
        <taxon>Ostariophysi</taxon>
        <taxon>Cypriniformes</taxon>
        <taxon>Cyprinidae</taxon>
        <taxon>Labeoninae</taxon>
        <taxon>Labeonini</taxon>
        <taxon>Cirrhinus</taxon>
    </lineage>
</organism>
<sequence>MFTATSVKIVEKLHLTSLVEDLSCNGLYSQCSPLEEHILPATLLKSCPDPLGLRRKLSWFLKLEVSV</sequence>